<proteinExistence type="predicted"/>
<sequence length="134" mass="15322">MEIEELKKELMQASEGLLMQSETDAPFEFYYHEKPESEPFTEDTIVEWDGKPGGAKVEIVAVEEFLKNMTHPDSDAAQEQHENAERFRLLQVKLKELLQDVKVFKISQVSMPVYLIGKTENGDYAGLKTLVVET</sequence>
<dbReference type="InterPro" id="IPR036587">
    <property type="entry name" value="NucleaseA_inhib-like_sf"/>
</dbReference>
<dbReference type="AlphaFoldDB" id="A0A399SHY0"/>
<organism evidence="1 2">
    <name type="scientific">Pontibacter oryzae</name>
    <dbReference type="NCBI Taxonomy" id="2304593"/>
    <lineage>
        <taxon>Bacteria</taxon>
        <taxon>Pseudomonadati</taxon>
        <taxon>Bacteroidota</taxon>
        <taxon>Cytophagia</taxon>
        <taxon>Cytophagales</taxon>
        <taxon>Hymenobacteraceae</taxon>
        <taxon>Pontibacter</taxon>
    </lineage>
</organism>
<dbReference type="OrthoDB" id="852327at2"/>
<dbReference type="RefSeq" id="WP_119431449.1">
    <property type="nucleotide sequence ID" value="NZ_QWGE01000002.1"/>
</dbReference>
<gene>
    <name evidence="1" type="ORF">D1627_06660</name>
</gene>
<dbReference type="EMBL" id="QWGE01000002">
    <property type="protein sequence ID" value="RIJ41702.1"/>
    <property type="molecule type" value="Genomic_DNA"/>
</dbReference>
<accession>A0A399SHY0</accession>
<comment type="caution">
    <text evidence="1">The sequence shown here is derived from an EMBL/GenBank/DDBJ whole genome shotgun (WGS) entry which is preliminary data.</text>
</comment>
<dbReference type="Pfam" id="PF07924">
    <property type="entry name" value="NuiA"/>
    <property type="match status" value="1"/>
</dbReference>
<evidence type="ECO:0000313" key="1">
    <source>
        <dbReference type="EMBL" id="RIJ41702.1"/>
    </source>
</evidence>
<keyword evidence="2" id="KW-1185">Reference proteome</keyword>
<reference evidence="2" key="1">
    <citation type="submission" date="2018-08" db="EMBL/GenBank/DDBJ databases">
        <title>Mucilaginibacter sp. MYSH2.</title>
        <authorList>
            <person name="Seo T."/>
        </authorList>
    </citation>
    <scope>NUCLEOTIDE SEQUENCE [LARGE SCALE GENOMIC DNA]</scope>
    <source>
        <strain evidence="2">KIRAN</strain>
    </source>
</reference>
<dbReference type="InterPro" id="IPR012489">
    <property type="entry name" value="NucleaseA_inhib-like"/>
</dbReference>
<name>A0A399SHY0_9BACT</name>
<dbReference type="Proteomes" id="UP000266005">
    <property type="component" value="Unassembled WGS sequence"/>
</dbReference>
<dbReference type="SUPFAM" id="SSF82602">
    <property type="entry name" value="Nuclease A inhibitor (NuiA)"/>
    <property type="match status" value="1"/>
</dbReference>
<protein>
    <submittedName>
        <fullName evidence="1">Sugar-non-specific nuclease inhibitor NuiA-like protein</fullName>
    </submittedName>
</protein>
<evidence type="ECO:0000313" key="2">
    <source>
        <dbReference type="Proteomes" id="UP000266005"/>
    </source>
</evidence>
<dbReference type="Gene3D" id="3.40.1460.10">
    <property type="entry name" value="Nuclease A inhibitor-like"/>
    <property type="match status" value="1"/>
</dbReference>